<comment type="caution">
    <text evidence="2">The sequence shown here is derived from an EMBL/GenBank/DDBJ whole genome shotgun (WGS) entry which is preliminary data.</text>
</comment>
<dbReference type="InterPro" id="IPR000626">
    <property type="entry name" value="Ubiquitin-like_dom"/>
</dbReference>
<sequence>MNLKLKSLTGKDKIISIDASCTVKELKEKIEEYEMIPPQQQRLICGGKILTENNKTLQQYKINSNSVIHFVLALKGG</sequence>
<dbReference type="PRINTS" id="PR00348">
    <property type="entry name" value="UBIQUITIN"/>
</dbReference>
<dbReference type="VEuPathDB" id="MicrosporidiaDB:EHP00_1255"/>
<dbReference type="AlphaFoldDB" id="A0A1W0E3I1"/>
<dbReference type="Gene3D" id="3.10.20.90">
    <property type="entry name" value="Phosphatidylinositol 3-kinase Catalytic Subunit, Chain A, domain 1"/>
    <property type="match status" value="1"/>
</dbReference>
<protein>
    <submittedName>
        <fullName evidence="2">RUB3</fullName>
    </submittedName>
</protein>
<dbReference type="Proteomes" id="UP000192758">
    <property type="component" value="Unassembled WGS sequence"/>
</dbReference>
<reference evidence="2 3" key="1">
    <citation type="journal article" date="2017" name="Environ. Microbiol.">
        <title>Decay of the glycolytic pathway and adaptation to intranuclear parasitism within Enterocytozoonidae microsporidia.</title>
        <authorList>
            <person name="Wiredu Boakye D."/>
            <person name="Jaroenlak P."/>
            <person name="Prachumwat A."/>
            <person name="Williams T.A."/>
            <person name="Bateman K.S."/>
            <person name="Itsathitphaisarn O."/>
            <person name="Sritunyalucksana K."/>
            <person name="Paszkiewicz K.H."/>
            <person name="Moore K.A."/>
            <person name="Stentiford G.D."/>
            <person name="Williams B.A."/>
        </authorList>
    </citation>
    <scope>NUCLEOTIDE SEQUENCE [LARGE SCALE GENOMIC DNA]</scope>
    <source>
        <strain evidence="2 3">TH1</strain>
    </source>
</reference>
<dbReference type="STRING" id="646526.A0A1W0E3I1"/>
<dbReference type="Pfam" id="PF00240">
    <property type="entry name" value="ubiquitin"/>
    <property type="match status" value="1"/>
</dbReference>
<dbReference type="EMBL" id="MNPJ01000025">
    <property type="protein sequence ID" value="OQS53762.1"/>
    <property type="molecule type" value="Genomic_DNA"/>
</dbReference>
<organism evidence="2 3">
    <name type="scientific">Ecytonucleospora hepatopenaei</name>
    <dbReference type="NCBI Taxonomy" id="646526"/>
    <lineage>
        <taxon>Eukaryota</taxon>
        <taxon>Fungi</taxon>
        <taxon>Fungi incertae sedis</taxon>
        <taxon>Microsporidia</taxon>
        <taxon>Enterocytozoonidae</taxon>
        <taxon>Ecytonucleospora</taxon>
    </lineage>
</organism>
<name>A0A1W0E3I1_9MICR</name>
<evidence type="ECO:0000259" key="1">
    <source>
        <dbReference type="PROSITE" id="PS50053"/>
    </source>
</evidence>
<evidence type="ECO:0000313" key="3">
    <source>
        <dbReference type="Proteomes" id="UP000192758"/>
    </source>
</evidence>
<dbReference type="InterPro" id="IPR029071">
    <property type="entry name" value="Ubiquitin-like_domsf"/>
</dbReference>
<gene>
    <name evidence="2" type="primary">RUB3</name>
    <name evidence="2" type="ORF">EHP00_1255</name>
</gene>
<dbReference type="PANTHER" id="PTHR10666">
    <property type="entry name" value="UBIQUITIN"/>
    <property type="match status" value="1"/>
</dbReference>
<accession>A0A1W0E3I1</accession>
<dbReference type="PROSITE" id="PS50053">
    <property type="entry name" value="UBIQUITIN_2"/>
    <property type="match status" value="1"/>
</dbReference>
<keyword evidence="3" id="KW-1185">Reference proteome</keyword>
<dbReference type="SUPFAM" id="SSF54236">
    <property type="entry name" value="Ubiquitin-like"/>
    <property type="match status" value="1"/>
</dbReference>
<evidence type="ECO:0000313" key="2">
    <source>
        <dbReference type="EMBL" id="OQS53762.1"/>
    </source>
</evidence>
<feature type="domain" description="Ubiquitin-like" evidence="1">
    <location>
        <begin position="1"/>
        <end position="77"/>
    </location>
</feature>
<dbReference type="InterPro" id="IPR019956">
    <property type="entry name" value="Ubiquitin_dom"/>
</dbReference>
<dbReference type="SMART" id="SM00213">
    <property type="entry name" value="UBQ"/>
    <property type="match status" value="1"/>
</dbReference>
<dbReference type="InterPro" id="IPR050158">
    <property type="entry name" value="Ubiquitin_ubiquitin-like"/>
</dbReference>
<dbReference type="OrthoDB" id="419317at2759"/>
<proteinExistence type="predicted"/>